<evidence type="ECO:0000256" key="1">
    <source>
        <dbReference type="PROSITE-ProRule" id="PRU00266"/>
    </source>
</evidence>
<feature type="region of interest" description="Disordered" evidence="2">
    <location>
        <begin position="250"/>
        <end position="289"/>
    </location>
</feature>
<dbReference type="Proteomes" id="UP000494163">
    <property type="component" value="Chromosome 3R"/>
</dbReference>
<evidence type="ECO:0000313" key="5">
    <source>
        <dbReference type="EMBL" id="ALC45895.1"/>
    </source>
</evidence>
<feature type="compositionally biased region" description="Basic residues" evidence="2">
    <location>
        <begin position="130"/>
        <end position="143"/>
    </location>
</feature>
<evidence type="ECO:0000259" key="3">
    <source>
        <dbReference type="PROSITE" id="PS50137"/>
    </source>
</evidence>
<dbReference type="GO" id="GO:0051726">
    <property type="term" value="P:regulation of cell cycle"/>
    <property type="evidence" value="ECO:0007669"/>
    <property type="project" value="InterPro"/>
</dbReference>
<accession>A0A0M4F3Q9</accession>
<dbReference type="InterPro" id="IPR032922">
    <property type="entry name" value="SON"/>
</dbReference>
<feature type="region of interest" description="Disordered" evidence="2">
    <location>
        <begin position="130"/>
        <end position="234"/>
    </location>
</feature>
<proteinExistence type="predicted"/>
<dbReference type="PROSITE" id="PS50174">
    <property type="entry name" value="G_PATCH"/>
    <property type="match status" value="1"/>
</dbReference>
<feature type="domain" description="G-patch" evidence="4">
    <location>
        <begin position="685"/>
        <end position="731"/>
    </location>
</feature>
<dbReference type="GO" id="GO:0048024">
    <property type="term" value="P:regulation of mRNA splicing, via spliceosome"/>
    <property type="evidence" value="ECO:0007669"/>
    <property type="project" value="TreeGrafter"/>
</dbReference>
<dbReference type="Gene3D" id="3.30.160.20">
    <property type="match status" value="1"/>
</dbReference>
<dbReference type="OrthoDB" id="786951at2759"/>
<dbReference type="SUPFAM" id="SSF54768">
    <property type="entry name" value="dsRNA-binding domain-like"/>
    <property type="match status" value="1"/>
</dbReference>
<feature type="compositionally biased region" description="Basic and acidic residues" evidence="2">
    <location>
        <begin position="85"/>
        <end position="96"/>
    </location>
</feature>
<evidence type="ECO:0000259" key="4">
    <source>
        <dbReference type="PROSITE" id="PS50174"/>
    </source>
</evidence>
<keyword evidence="1" id="KW-0694">RNA-binding</keyword>
<evidence type="ECO:0000256" key="2">
    <source>
        <dbReference type="SAM" id="MobiDB-lite"/>
    </source>
</evidence>
<dbReference type="Pfam" id="PF01585">
    <property type="entry name" value="G-patch"/>
    <property type="match status" value="1"/>
</dbReference>
<keyword evidence="6" id="KW-1185">Reference proteome</keyword>
<dbReference type="EMBL" id="CP012526">
    <property type="protein sequence ID" value="ALC45895.1"/>
    <property type="molecule type" value="Genomic_DNA"/>
</dbReference>
<dbReference type="STRING" id="30019.A0A0M4F3Q9"/>
<feature type="region of interest" description="Disordered" evidence="2">
    <location>
        <begin position="64"/>
        <end position="96"/>
    </location>
</feature>
<feature type="compositionally biased region" description="Low complexity" evidence="2">
    <location>
        <begin position="72"/>
        <end position="84"/>
    </location>
</feature>
<dbReference type="AlphaFoldDB" id="A0A0M4F3Q9"/>
<evidence type="ECO:0000313" key="6">
    <source>
        <dbReference type="Proteomes" id="UP000494163"/>
    </source>
</evidence>
<gene>
    <name evidence="5" type="ORF">Dbus_chr3Rg645</name>
</gene>
<organism evidence="5 6">
    <name type="scientific">Drosophila busckii</name>
    <name type="common">Fruit fly</name>
    <dbReference type="NCBI Taxonomy" id="30019"/>
    <lineage>
        <taxon>Eukaryota</taxon>
        <taxon>Metazoa</taxon>
        <taxon>Ecdysozoa</taxon>
        <taxon>Arthropoda</taxon>
        <taxon>Hexapoda</taxon>
        <taxon>Insecta</taxon>
        <taxon>Pterygota</taxon>
        <taxon>Neoptera</taxon>
        <taxon>Endopterygota</taxon>
        <taxon>Diptera</taxon>
        <taxon>Brachycera</taxon>
        <taxon>Muscomorpha</taxon>
        <taxon>Ephydroidea</taxon>
        <taxon>Drosophilidae</taxon>
        <taxon>Drosophila</taxon>
    </lineage>
</organism>
<dbReference type="OMA" id="SWASSKH"/>
<dbReference type="PANTHER" id="PTHR46528">
    <property type="entry name" value="PROTEIN SON"/>
    <property type="match status" value="1"/>
</dbReference>
<feature type="compositionally biased region" description="Low complexity" evidence="2">
    <location>
        <begin position="16"/>
        <end position="26"/>
    </location>
</feature>
<dbReference type="PANTHER" id="PTHR46528:SF1">
    <property type="entry name" value="PROTEIN SON"/>
    <property type="match status" value="1"/>
</dbReference>
<feature type="region of interest" description="Disordered" evidence="2">
    <location>
        <begin position="726"/>
        <end position="746"/>
    </location>
</feature>
<dbReference type="SMART" id="SM00443">
    <property type="entry name" value="G_patch"/>
    <property type="match status" value="1"/>
</dbReference>
<dbReference type="PROSITE" id="PS50137">
    <property type="entry name" value="DS_RBD"/>
    <property type="match status" value="1"/>
</dbReference>
<dbReference type="InterPro" id="IPR000467">
    <property type="entry name" value="G_patch_dom"/>
</dbReference>
<feature type="compositionally biased region" description="Basic and acidic residues" evidence="2">
    <location>
        <begin position="178"/>
        <end position="209"/>
    </location>
</feature>
<dbReference type="GO" id="GO:0003723">
    <property type="term" value="F:RNA binding"/>
    <property type="evidence" value="ECO:0007669"/>
    <property type="project" value="UniProtKB-UniRule"/>
</dbReference>
<dbReference type="InterPro" id="IPR014720">
    <property type="entry name" value="dsRBD_dom"/>
</dbReference>
<feature type="domain" description="DRBM" evidence="3">
    <location>
        <begin position="770"/>
        <end position="840"/>
    </location>
</feature>
<reference evidence="5 6" key="1">
    <citation type="submission" date="2015-08" db="EMBL/GenBank/DDBJ databases">
        <title>Ancestral chromatin configuration constrains chromatin evolution on differentiating sex chromosomes in Drosophila.</title>
        <authorList>
            <person name="Zhou Q."/>
            <person name="Bachtrog D."/>
        </authorList>
    </citation>
    <scope>NUCLEOTIDE SEQUENCE [LARGE SCALE GENOMIC DNA]</scope>
    <source>
        <tissue evidence="5">Whole larvae</tissue>
    </source>
</reference>
<dbReference type="SMART" id="SM00358">
    <property type="entry name" value="DSRM"/>
    <property type="match status" value="1"/>
</dbReference>
<dbReference type="CDD" id="cd19870">
    <property type="entry name" value="DSRM_SON-like"/>
    <property type="match status" value="1"/>
</dbReference>
<protein>
    <submittedName>
        <fullName evidence="5">CG8273</fullName>
    </submittedName>
</protein>
<feature type="region of interest" description="Disordered" evidence="2">
    <location>
        <begin position="1"/>
        <end position="26"/>
    </location>
</feature>
<feature type="compositionally biased region" description="Basic residues" evidence="2">
    <location>
        <begin position="164"/>
        <end position="177"/>
    </location>
</feature>
<dbReference type="Pfam" id="PF00035">
    <property type="entry name" value="dsrm"/>
    <property type="match status" value="1"/>
</dbReference>
<feature type="compositionally biased region" description="Basic and acidic residues" evidence="2">
    <location>
        <begin position="250"/>
        <end position="260"/>
    </location>
</feature>
<name>A0A0M4F3Q9_DROBS</name>
<sequence length="844" mass="94280">MTEKTENAASLEKQEQSQQSQLVSQSVPAAKSLIANVKREKIDTEIEAKLKALNVKESLQNSLSQAVHGLENDTGSSSNSNDNGSSHDDKKQIEHVKSSNEILAELFGVFNVAPPEELLDDKNLLKKNKRIRREKNKKSRYSKISKSDEEVFHSEGVVSEGKLEHKHKRKKHKHKHKDSKEKHKNKDREKSDYKSKDTDNESEAKERKGRDRKRSAPMEAFNISSPVKKKTQSDLIECRIGQRIHKSLCSDRNKEDESTHTNKNINGRATRVKRERRQSDELSLSDEETYLRQKANGRRLFYKDDTSSTRQSSHARYQNNFIHRSRSRSRSRDLGIDKKRLLEIARRNAISMFKLGNMAGISEMTPEVKDKVLLKMRYGGRTVQDLTDFCKKISNGEMLSDLSSDDDSDVDKNGNAKAFHHPFQLKEREPIVMHIRNSTPLLPSARQEDQAKAITMQFPVSSGQVHRMNEAWVPVESKNQLAPLPSLPPAKQATNMFKDVQRNVFAKLIPQQQQQEPAFKPAGAPLDPSAGIESNSSACSIPSVISAPMSGSAPVAEPPTPTLPLVLPDPRPLSFVAEVPIPSISVTSSSASIFPEVPSPAMDVSAIITQRLSAIRRLQTNPTDPEALKMMYNAQRDMTSWASSKHLPGQFTGSTGAQVMKVHELNSGPQLWARRDQLTSTKPVTGGMGMALLQKMGWKPGEGLGRTKTGSLQPLQLTVKLDKRGLVSREDRKQQSARQATQWGPGGGHIFKTKKDIYESHVTLNTLDKHPVCVLNELTSKNKWTPPQYTLKEDSGPAHSRLFLFSVEINGQAYTPPQGCNTKKEAKLNAAKMCLQSLGILPPI</sequence>